<organism evidence="6 7">
    <name type="scientific">Actinocorallia libanotica</name>
    <dbReference type="NCBI Taxonomy" id="46162"/>
    <lineage>
        <taxon>Bacteria</taxon>
        <taxon>Bacillati</taxon>
        <taxon>Actinomycetota</taxon>
        <taxon>Actinomycetes</taxon>
        <taxon>Streptosporangiales</taxon>
        <taxon>Thermomonosporaceae</taxon>
        <taxon>Actinocorallia</taxon>
    </lineage>
</organism>
<comment type="caution">
    <text evidence="6">The sequence shown here is derived from an EMBL/GenBank/DDBJ whole genome shotgun (WGS) entry which is preliminary data.</text>
</comment>
<comment type="similarity">
    <text evidence="1">Belongs to the cysteine dioxygenase family.</text>
</comment>
<protein>
    <submittedName>
        <fullName evidence="6">Cysteine dioxygenase family protein</fullName>
    </submittedName>
</protein>
<dbReference type="PANTHER" id="PTHR12918:SF1">
    <property type="entry name" value="CYSTEINE DIOXYGENASE TYPE 1"/>
    <property type="match status" value="1"/>
</dbReference>
<keyword evidence="7" id="KW-1185">Reference proteome</keyword>
<evidence type="ECO:0000313" key="7">
    <source>
        <dbReference type="Proteomes" id="UP001500665"/>
    </source>
</evidence>
<evidence type="ECO:0000313" key="6">
    <source>
        <dbReference type="EMBL" id="GAA0950801.1"/>
    </source>
</evidence>
<proteinExistence type="inferred from homology"/>
<keyword evidence="3 6" id="KW-0223">Dioxygenase</keyword>
<dbReference type="CDD" id="cd10548">
    <property type="entry name" value="cupin_CDO"/>
    <property type="match status" value="1"/>
</dbReference>
<keyword evidence="4" id="KW-0560">Oxidoreductase</keyword>
<sequence>MVLMTVTATDTGTRALSARARSLAEDSAEWLHRVRLDPQGRWYERLHADADHEVWIISWLPGQSTGFHDHGGSAGAFAVVLGELQEALPEGPDVRTLEGGQVRGFGGHHVHDVRNVSGAPAVSVHVYAPPLSRMNRYDLDESGELVTLRSESAEDW</sequence>
<dbReference type="InterPro" id="IPR010300">
    <property type="entry name" value="CDO_1"/>
</dbReference>
<dbReference type="GO" id="GO:0051213">
    <property type="term" value="F:dioxygenase activity"/>
    <property type="evidence" value="ECO:0007669"/>
    <property type="project" value="UniProtKB-KW"/>
</dbReference>
<keyword evidence="5" id="KW-0408">Iron</keyword>
<evidence type="ECO:0000256" key="3">
    <source>
        <dbReference type="ARBA" id="ARBA00022964"/>
    </source>
</evidence>
<dbReference type="Pfam" id="PF05995">
    <property type="entry name" value="CDO_I"/>
    <property type="match status" value="1"/>
</dbReference>
<evidence type="ECO:0000256" key="1">
    <source>
        <dbReference type="ARBA" id="ARBA00006622"/>
    </source>
</evidence>
<dbReference type="PANTHER" id="PTHR12918">
    <property type="entry name" value="CYSTEINE DIOXYGENASE"/>
    <property type="match status" value="1"/>
</dbReference>
<dbReference type="Proteomes" id="UP001500665">
    <property type="component" value="Unassembled WGS sequence"/>
</dbReference>
<dbReference type="InterPro" id="IPR014710">
    <property type="entry name" value="RmlC-like_jellyroll"/>
</dbReference>
<dbReference type="SUPFAM" id="SSF51182">
    <property type="entry name" value="RmlC-like cupins"/>
    <property type="match status" value="1"/>
</dbReference>
<gene>
    <name evidence="6" type="ORF">GCM10009550_29700</name>
</gene>
<keyword evidence="2" id="KW-0479">Metal-binding</keyword>
<dbReference type="InterPro" id="IPR011051">
    <property type="entry name" value="RmlC_Cupin_sf"/>
</dbReference>
<evidence type="ECO:0000256" key="5">
    <source>
        <dbReference type="ARBA" id="ARBA00023004"/>
    </source>
</evidence>
<reference evidence="6 7" key="1">
    <citation type="journal article" date="2019" name="Int. J. Syst. Evol. Microbiol.">
        <title>The Global Catalogue of Microorganisms (GCM) 10K type strain sequencing project: providing services to taxonomists for standard genome sequencing and annotation.</title>
        <authorList>
            <consortium name="The Broad Institute Genomics Platform"/>
            <consortium name="The Broad Institute Genome Sequencing Center for Infectious Disease"/>
            <person name="Wu L."/>
            <person name="Ma J."/>
        </authorList>
    </citation>
    <scope>NUCLEOTIDE SEQUENCE [LARGE SCALE GENOMIC DNA]</scope>
    <source>
        <strain evidence="6 7">JCM 10696</strain>
    </source>
</reference>
<dbReference type="Gene3D" id="2.60.120.10">
    <property type="entry name" value="Jelly Rolls"/>
    <property type="match status" value="1"/>
</dbReference>
<evidence type="ECO:0000256" key="2">
    <source>
        <dbReference type="ARBA" id="ARBA00022723"/>
    </source>
</evidence>
<name>A0ABN1R213_9ACTN</name>
<accession>A0ABN1R213</accession>
<dbReference type="EMBL" id="BAAAHH010000010">
    <property type="protein sequence ID" value="GAA0950801.1"/>
    <property type="molecule type" value="Genomic_DNA"/>
</dbReference>
<evidence type="ECO:0000256" key="4">
    <source>
        <dbReference type="ARBA" id="ARBA00023002"/>
    </source>
</evidence>